<comment type="caution">
    <text evidence="7">The sequence shown here is derived from an EMBL/GenBank/DDBJ whole genome shotgun (WGS) entry which is preliminary data.</text>
</comment>
<dbReference type="PANTHER" id="PTHR42693">
    <property type="entry name" value="ARYLSULFATASE FAMILY MEMBER"/>
    <property type="match status" value="1"/>
</dbReference>
<evidence type="ECO:0000256" key="4">
    <source>
        <dbReference type="ARBA" id="ARBA00022837"/>
    </source>
</evidence>
<protein>
    <submittedName>
        <fullName evidence="7">Arylsulfatase</fullName>
        <ecNumber evidence="7">3.1.6.1</ecNumber>
    </submittedName>
</protein>
<evidence type="ECO:0000256" key="3">
    <source>
        <dbReference type="ARBA" id="ARBA00022801"/>
    </source>
</evidence>
<proteinExistence type="inferred from homology"/>
<evidence type="ECO:0000313" key="7">
    <source>
        <dbReference type="EMBL" id="GAM75519.1"/>
    </source>
</evidence>
<dbReference type="STRING" id="1481914.JCM19241_3431"/>
<dbReference type="PROSITE" id="PS00149">
    <property type="entry name" value="SULFATASE_2"/>
    <property type="match status" value="1"/>
</dbReference>
<feature type="modified residue" description="3-oxoalanine (Ser)" evidence="5">
    <location>
        <position position="71"/>
    </location>
</feature>
<dbReference type="InterPro" id="IPR024607">
    <property type="entry name" value="Sulfatase_CS"/>
</dbReference>
<feature type="domain" description="Sulfatase N-terminal" evidence="6">
    <location>
        <begin position="25"/>
        <end position="156"/>
    </location>
</feature>
<evidence type="ECO:0000313" key="8">
    <source>
        <dbReference type="Proteomes" id="UP000031666"/>
    </source>
</evidence>
<dbReference type="AlphaFoldDB" id="A0A0B8QM82"/>
<dbReference type="GO" id="GO:0004065">
    <property type="term" value="F:arylsulfatase activity"/>
    <property type="evidence" value="ECO:0007669"/>
    <property type="project" value="UniProtKB-EC"/>
</dbReference>
<keyword evidence="3 7" id="KW-0378">Hydrolase</keyword>
<evidence type="ECO:0000256" key="5">
    <source>
        <dbReference type="PIRSR" id="PIRSR600917-52"/>
    </source>
</evidence>
<keyword evidence="4" id="KW-0106">Calcium</keyword>
<dbReference type="GO" id="GO:0046872">
    <property type="term" value="F:metal ion binding"/>
    <property type="evidence" value="ECO:0007669"/>
    <property type="project" value="UniProtKB-KW"/>
</dbReference>
<evidence type="ECO:0000256" key="2">
    <source>
        <dbReference type="ARBA" id="ARBA00022723"/>
    </source>
</evidence>
<reference evidence="7 8" key="2">
    <citation type="submission" date="2015-01" db="EMBL/GenBank/DDBJ databases">
        <authorList>
            <consortium name="NBRP consortium"/>
            <person name="Sawabe T."/>
            <person name="Meirelles P."/>
            <person name="Feng G."/>
            <person name="Sayaka M."/>
            <person name="Hattori M."/>
            <person name="Ohkuma M."/>
        </authorList>
    </citation>
    <scope>NUCLEOTIDE SEQUENCE [LARGE SCALE GENOMIC DNA]</scope>
    <source>
        <strain evidence="8">JCM 19241</strain>
    </source>
</reference>
<evidence type="ECO:0000256" key="1">
    <source>
        <dbReference type="ARBA" id="ARBA00008779"/>
    </source>
</evidence>
<dbReference type="PANTHER" id="PTHR42693:SF33">
    <property type="entry name" value="ARYLSULFATASE"/>
    <property type="match status" value="1"/>
</dbReference>
<sequence>MKIQITICFGLVVPNLVLAADDDRPNILLIVSDDIGLGDLAPFGSEINTPTLSNLAEESIRFNNFHASPVSSVTRAQMLTGANSIEVGLGSFDYSFYPPAKGKPGYEGYLTRNTVTVAELLRDNGYNTYHSGKWHLGSGHGHGLPPQDWGFEQTFGVYSGGSATGITRICTRPPR</sequence>
<comment type="PTM">
    <text evidence="5">The conversion to 3-oxoalanine (also known as C-formylglycine, FGly), of a serine or cysteine residue in prokaryotes and of a cysteine residue in eukaryotes, is critical for catalytic activity.</text>
</comment>
<dbReference type="InterPro" id="IPR050738">
    <property type="entry name" value="Sulfatase"/>
</dbReference>
<dbReference type="Gene3D" id="3.40.720.10">
    <property type="entry name" value="Alkaline Phosphatase, subunit A"/>
    <property type="match status" value="1"/>
</dbReference>
<dbReference type="Proteomes" id="UP000031666">
    <property type="component" value="Unassembled WGS sequence"/>
</dbReference>
<dbReference type="InterPro" id="IPR017850">
    <property type="entry name" value="Alkaline_phosphatase_core_sf"/>
</dbReference>
<comment type="similarity">
    <text evidence="1">Belongs to the sulfatase family.</text>
</comment>
<dbReference type="InterPro" id="IPR000917">
    <property type="entry name" value="Sulfatase_N"/>
</dbReference>
<evidence type="ECO:0000259" key="6">
    <source>
        <dbReference type="Pfam" id="PF00884"/>
    </source>
</evidence>
<dbReference type="SUPFAM" id="SSF53649">
    <property type="entry name" value="Alkaline phosphatase-like"/>
    <property type="match status" value="1"/>
</dbReference>
<gene>
    <name evidence="7" type="ORF">JCM19241_3431</name>
</gene>
<dbReference type="EC" id="3.1.6.1" evidence="7"/>
<dbReference type="EMBL" id="BBSC01000004">
    <property type="protein sequence ID" value="GAM75519.1"/>
    <property type="molecule type" value="Genomic_DNA"/>
</dbReference>
<name>A0A0B8QM82_9VIBR</name>
<accession>A0A0B8QM82</accession>
<organism evidence="7 8">
    <name type="scientific">Vibrio ishigakensis</name>
    <dbReference type="NCBI Taxonomy" id="1481914"/>
    <lineage>
        <taxon>Bacteria</taxon>
        <taxon>Pseudomonadati</taxon>
        <taxon>Pseudomonadota</taxon>
        <taxon>Gammaproteobacteria</taxon>
        <taxon>Vibrionales</taxon>
        <taxon>Vibrionaceae</taxon>
        <taxon>Vibrio</taxon>
    </lineage>
</organism>
<reference evidence="7 8" key="1">
    <citation type="submission" date="2015-01" db="EMBL/GenBank/DDBJ databases">
        <title>Vibrio sp. C94 JCM 19241 whole genome shotgun sequence.</title>
        <authorList>
            <person name="Sawabe T."/>
            <person name="Meirelles P."/>
            <person name="Feng G."/>
            <person name="Sayaka M."/>
            <person name="Hattori M."/>
            <person name="Ohkuma M."/>
        </authorList>
    </citation>
    <scope>NUCLEOTIDE SEQUENCE [LARGE SCALE GENOMIC DNA]</scope>
    <source>
        <strain evidence="8">JCM 19241</strain>
    </source>
</reference>
<keyword evidence="2" id="KW-0479">Metal-binding</keyword>
<dbReference type="Pfam" id="PF00884">
    <property type="entry name" value="Sulfatase"/>
    <property type="match status" value="1"/>
</dbReference>